<dbReference type="OMA" id="TSGHRYP"/>
<name>W5JAM0_ANODA</name>
<dbReference type="EnsemblMetazoa" id="ADAC006844-RA">
    <property type="protein sequence ID" value="ADAC006844-PA"/>
    <property type="gene ID" value="ADAC006844"/>
</dbReference>
<evidence type="ECO:0000313" key="3">
    <source>
        <dbReference type="EnsemblMetazoa" id="ADAC006844-PA"/>
    </source>
</evidence>
<evidence type="ECO:0000256" key="1">
    <source>
        <dbReference type="SAM" id="MobiDB-lite"/>
    </source>
</evidence>
<reference evidence="2" key="2">
    <citation type="submission" date="2010-05" db="EMBL/GenBank/DDBJ databases">
        <authorList>
            <person name="Almeida L.G."/>
            <person name="Nicolas M.F."/>
            <person name="Souza R.C."/>
            <person name="Vasconcelos A.T.R."/>
        </authorList>
    </citation>
    <scope>NUCLEOTIDE SEQUENCE</scope>
</reference>
<keyword evidence="4" id="KW-1185">Reference proteome</keyword>
<evidence type="ECO:0000313" key="4">
    <source>
        <dbReference type="Proteomes" id="UP000000673"/>
    </source>
</evidence>
<feature type="compositionally biased region" description="Low complexity" evidence="1">
    <location>
        <begin position="21"/>
        <end position="31"/>
    </location>
</feature>
<reference evidence="3" key="4">
    <citation type="submission" date="2015-06" db="UniProtKB">
        <authorList>
            <consortium name="EnsemblMetazoa"/>
        </authorList>
    </citation>
    <scope>IDENTIFICATION</scope>
</reference>
<dbReference type="HOGENOM" id="CLU_1679412_0_0_1"/>
<feature type="region of interest" description="Disordered" evidence="1">
    <location>
        <begin position="16"/>
        <end position="37"/>
    </location>
</feature>
<dbReference type="EMBL" id="ADMH02001667">
    <property type="protein sequence ID" value="ETN61497.1"/>
    <property type="molecule type" value="Genomic_DNA"/>
</dbReference>
<proteinExistence type="predicted"/>
<dbReference type="VEuPathDB" id="VectorBase:ADAR2_006789"/>
<reference evidence="2 4" key="1">
    <citation type="journal article" date="2010" name="BMC Genomics">
        <title>Combination of measures distinguishes pre-miRNAs from other stem-loops in the genome of the newly sequenced Anopheles darlingi.</title>
        <authorList>
            <person name="Mendes N.D."/>
            <person name="Freitas A.T."/>
            <person name="Vasconcelos A.T."/>
            <person name="Sagot M.F."/>
        </authorList>
    </citation>
    <scope>NUCLEOTIDE SEQUENCE</scope>
</reference>
<dbReference type="AlphaFoldDB" id="W5JAM0"/>
<sequence length="157" mass="17179">MHPFWSEAIRGETAAVRKMGSSSSKRNSIAASRRHRLSDGLHSIASSLSLWPGEMTDQQQQQQHQHQQSLQHFQHILHNESGSDFLNLNPHAKLRHYSLTEMSTTNFMRKPGSLCLGPVGGLGSGTGSNPNTLTATAATSHRYPSLNGRSSSYGSLE</sequence>
<protein>
    <submittedName>
        <fullName evidence="2 3">Uncharacterized protein</fullName>
    </submittedName>
</protein>
<feature type="region of interest" description="Disordered" evidence="1">
    <location>
        <begin position="126"/>
        <end position="157"/>
    </location>
</feature>
<reference evidence="2" key="3">
    <citation type="journal article" date="2013" name="Nucleic Acids Res.">
        <title>The genome of Anopheles darlingi, the main neotropical malaria vector.</title>
        <authorList>
            <person name="Marinotti O."/>
            <person name="Cerqueira G.C."/>
            <person name="de Almeida L.G."/>
            <person name="Ferro M.I."/>
            <person name="Loreto E.L."/>
            <person name="Zaha A."/>
            <person name="Teixeira S.M."/>
            <person name="Wespiser A.R."/>
            <person name="Almeida E Silva A."/>
            <person name="Schlindwein A.D."/>
            <person name="Pacheco A.C."/>
            <person name="Silva A.L."/>
            <person name="Graveley B.R."/>
            <person name="Walenz B.P."/>
            <person name="Lima Bde A."/>
            <person name="Ribeiro C.A."/>
            <person name="Nunes-Silva C.G."/>
            <person name="de Carvalho C.R."/>
            <person name="Soares C.M."/>
            <person name="de Menezes C.B."/>
            <person name="Matiolli C."/>
            <person name="Caffrey D."/>
            <person name="Araujo D.A."/>
            <person name="de Oliveira D.M."/>
            <person name="Golenbock D."/>
            <person name="Grisard E.C."/>
            <person name="Fantinatti-Garboggini F."/>
            <person name="de Carvalho F.M."/>
            <person name="Barcellos F.G."/>
            <person name="Prosdocimi F."/>
            <person name="May G."/>
            <person name="Azevedo Junior G.M."/>
            <person name="Guimaraes G.M."/>
            <person name="Goldman G.H."/>
            <person name="Padilha I.Q."/>
            <person name="Batista Jda S."/>
            <person name="Ferro J.A."/>
            <person name="Ribeiro J.M."/>
            <person name="Fietto J.L."/>
            <person name="Dabbas K.M."/>
            <person name="Cerdeira L."/>
            <person name="Agnez-Lima L.F."/>
            <person name="Brocchi M."/>
            <person name="de Carvalho M.O."/>
            <person name="Teixeira Mde M."/>
            <person name="Diniz Maia Mde M."/>
            <person name="Goldman M.H."/>
            <person name="Cruz Schneider M.P."/>
            <person name="Felipe M.S."/>
            <person name="Hungria M."/>
            <person name="Nicolas M.F."/>
            <person name="Pereira M."/>
            <person name="Montes M.A."/>
            <person name="Cantao M.E."/>
            <person name="Vincentz M."/>
            <person name="Rafael M.S."/>
            <person name="Silverman N."/>
            <person name="Stoco P.H."/>
            <person name="Souza R.C."/>
            <person name="Vicentini R."/>
            <person name="Gazzinelli R.T."/>
            <person name="Neves Rde O."/>
            <person name="Silva R."/>
            <person name="Astolfi-Filho S."/>
            <person name="Maciel T.E."/>
            <person name="Urmenyi T.P."/>
            <person name="Tadei W.P."/>
            <person name="Camargo E.P."/>
            <person name="de Vasconcelos A.T."/>
        </authorList>
    </citation>
    <scope>NUCLEOTIDE SEQUENCE</scope>
</reference>
<dbReference type="VEuPathDB" id="VectorBase:ADAC006844"/>
<gene>
    <name evidence="2" type="ORF">AND_006844</name>
</gene>
<organism evidence="2">
    <name type="scientific">Anopheles darlingi</name>
    <name type="common">Mosquito</name>
    <dbReference type="NCBI Taxonomy" id="43151"/>
    <lineage>
        <taxon>Eukaryota</taxon>
        <taxon>Metazoa</taxon>
        <taxon>Ecdysozoa</taxon>
        <taxon>Arthropoda</taxon>
        <taxon>Hexapoda</taxon>
        <taxon>Insecta</taxon>
        <taxon>Pterygota</taxon>
        <taxon>Neoptera</taxon>
        <taxon>Endopterygota</taxon>
        <taxon>Diptera</taxon>
        <taxon>Nematocera</taxon>
        <taxon>Culicoidea</taxon>
        <taxon>Culicidae</taxon>
        <taxon>Anophelinae</taxon>
        <taxon>Anopheles</taxon>
    </lineage>
</organism>
<dbReference type="Proteomes" id="UP000000673">
    <property type="component" value="Unassembled WGS sequence"/>
</dbReference>
<accession>W5JAM0</accession>
<evidence type="ECO:0000313" key="2">
    <source>
        <dbReference type="EMBL" id="ETN61497.1"/>
    </source>
</evidence>
<feature type="compositionally biased region" description="Polar residues" evidence="1">
    <location>
        <begin position="147"/>
        <end position="157"/>
    </location>
</feature>